<accession>A0A7R8W865</accession>
<feature type="compositionally biased region" description="Low complexity" evidence="1">
    <location>
        <begin position="795"/>
        <end position="804"/>
    </location>
</feature>
<reference evidence="2" key="1">
    <citation type="submission" date="2020-11" db="EMBL/GenBank/DDBJ databases">
        <authorList>
            <person name="Tran Van P."/>
        </authorList>
    </citation>
    <scope>NUCLEOTIDE SEQUENCE</scope>
</reference>
<feature type="compositionally biased region" description="Basic residues" evidence="1">
    <location>
        <begin position="187"/>
        <end position="199"/>
    </location>
</feature>
<feature type="region of interest" description="Disordered" evidence="1">
    <location>
        <begin position="1200"/>
        <end position="1231"/>
    </location>
</feature>
<feature type="compositionally biased region" description="Polar residues" evidence="1">
    <location>
        <begin position="56"/>
        <end position="67"/>
    </location>
</feature>
<sequence length="1231" mass="128574">MRCSRVFASALLNWRPPGFDFLDAPSLQKLINRCHLVRVWLPAGWAADGFRGTSFGSGASTPRLSQSHTRRAQRMERLSGHRCQERQDLLEQVPSESDSETEFGRNRKKKLAGIASGGAAAGSSSVGSSGVAPSSSGACAKKKKSRQKSASSDCADDVSAAASQKGGSSLQDLREGNGSSHGSSGSSRRKGASGARRRREQAAGGVSAKTREGGSCGNLSKGSFPVSGDAGGRPPRRPKRKGSLGNLSQIKESGVSLAETNKDGSSSSCHNIPQALKSEESGADSSPARSEVTAASAGLQGTSSTGSLAEDSSGITDSTLTGGIDPGQTADDERDEEEEEASPWPRNGPPTPDLPEGMPVPDAPVAVKRDDDSSPDAQLSGASYNHQLSTRERFEVDAAVDDPINVLVRFTLLKNVEKMNSPLRKPNQPMKRQALPPKGIHPLSPEAPRDKEGLAIESAPGDTNSRLDEKKKRKKFKAGDKNVVRSYTLTGNDQSVEKILKFLGEGNMMHAGDHGTQNTPRKAKVSQKRSGAGGSSSKASKAKDTRSEGGRGDGPHRSPSPRRRRMSPPAGGALGKGDRLKRSSSAGDVRENEEGASESVSGPLSPEGDEGGMHDHDPGGEDGDSLMSSRCSTSSNRGHIASPQFEEDSIGGLSGPRHEVEACRGIRDESASLKDVALAKGIEPDLDMLRKPNSMSTAITLEHHPIVVAPTILDSFKRDFYSSAVFDEEPMAQDDQEFTTVMKRGRRSRSDHGSCSSTGGGGGLQQPSRLPSSRTGAVSLTTSSPPSFRSPPPSESSGPTISTPQPHPRKPPLLPTPAIPPQSQELISYPSSPPPPPAGHHRGAPPRPLRASSPVQAEPHPSSFEEFPAFPSMDGEGATGATAPPVQNGPPSHTWADVAASRRSQAEGASGSHHPSPPSSVKSGDSGVGLNSVMGGESGSSSSSSASSCASSTTTVVTPGHPQGGVATRPVALSSISDKCDVATSPPPSSPHQDVPLLMPAVLHPRPDPSSPSSSSAVVFHPHSHGQSGRRSRNTPDVSFLFSSLPANNAEMCSTTVPRGGGGAPSRPSKALQHSSHPASAVPVIFETEEVGATVASNDLGILAVKDLVRGLGRSSPTEGGLTFGFFEEEGKKPEMVVATVTLKPSNSCEALAELVHVTAKGKNIYYQPPSNDKFNRRYDHDSMVDYCFKVWSSVEAVRPSKSPSLRATPCPPSDATARAATGPKPTTISA</sequence>
<feature type="compositionally biased region" description="Low complexity" evidence="1">
    <location>
        <begin position="939"/>
        <end position="952"/>
    </location>
</feature>
<feature type="compositionally biased region" description="Polar residues" evidence="1">
    <location>
        <begin position="485"/>
        <end position="494"/>
    </location>
</feature>
<name>A0A7R8W865_9CRUS</name>
<feature type="compositionally biased region" description="Polar residues" evidence="1">
    <location>
        <begin position="626"/>
        <end position="637"/>
    </location>
</feature>
<feature type="compositionally biased region" description="Low complexity" evidence="1">
    <location>
        <begin position="1011"/>
        <end position="1021"/>
    </location>
</feature>
<feature type="compositionally biased region" description="Polar residues" evidence="1">
    <location>
        <begin position="765"/>
        <end position="778"/>
    </location>
</feature>
<proteinExistence type="predicted"/>
<feature type="region of interest" description="Disordered" evidence="1">
    <location>
        <begin position="420"/>
        <end position="495"/>
    </location>
</feature>
<feature type="region of interest" description="Disordered" evidence="1">
    <location>
        <begin position="1052"/>
        <end position="1077"/>
    </location>
</feature>
<protein>
    <submittedName>
        <fullName evidence="2">Uncharacterized protein</fullName>
    </submittedName>
</protein>
<feature type="region of interest" description="Disordered" evidence="1">
    <location>
        <begin position="743"/>
        <end position="1039"/>
    </location>
</feature>
<feature type="compositionally biased region" description="Basic residues" evidence="1">
    <location>
        <begin position="1022"/>
        <end position="1033"/>
    </location>
</feature>
<feature type="region of interest" description="Disordered" evidence="1">
    <location>
        <begin position="56"/>
        <end position="390"/>
    </location>
</feature>
<gene>
    <name evidence="2" type="ORF">CTOB1V02_LOCUS3515</name>
</gene>
<organism evidence="2">
    <name type="scientific">Cyprideis torosa</name>
    <dbReference type="NCBI Taxonomy" id="163714"/>
    <lineage>
        <taxon>Eukaryota</taxon>
        <taxon>Metazoa</taxon>
        <taxon>Ecdysozoa</taxon>
        <taxon>Arthropoda</taxon>
        <taxon>Crustacea</taxon>
        <taxon>Oligostraca</taxon>
        <taxon>Ostracoda</taxon>
        <taxon>Podocopa</taxon>
        <taxon>Podocopida</taxon>
        <taxon>Cytherocopina</taxon>
        <taxon>Cytheroidea</taxon>
        <taxon>Cytherideidae</taxon>
        <taxon>Cyprideis</taxon>
    </lineage>
</organism>
<feature type="compositionally biased region" description="Basic and acidic residues" evidence="1">
    <location>
        <begin position="73"/>
        <end position="89"/>
    </location>
</feature>
<feature type="compositionally biased region" description="Basic and acidic residues" evidence="1">
    <location>
        <begin position="541"/>
        <end position="556"/>
    </location>
</feature>
<feature type="compositionally biased region" description="Low complexity" evidence="1">
    <location>
        <begin position="176"/>
        <end position="186"/>
    </location>
</feature>
<feature type="compositionally biased region" description="Low complexity" evidence="1">
    <location>
        <begin position="148"/>
        <end position="163"/>
    </location>
</feature>
<feature type="compositionally biased region" description="Pro residues" evidence="1">
    <location>
        <begin position="811"/>
        <end position="820"/>
    </location>
</feature>
<feature type="compositionally biased region" description="Polar residues" evidence="1">
    <location>
        <begin position="375"/>
        <end position="388"/>
    </location>
</feature>
<feature type="region of interest" description="Disordered" evidence="1">
    <location>
        <begin position="507"/>
        <end position="656"/>
    </location>
</feature>
<evidence type="ECO:0000256" key="1">
    <source>
        <dbReference type="SAM" id="MobiDB-lite"/>
    </source>
</evidence>
<dbReference type="AlphaFoldDB" id="A0A7R8W865"/>
<feature type="compositionally biased region" description="Acidic residues" evidence="1">
    <location>
        <begin position="330"/>
        <end position="341"/>
    </location>
</feature>
<feature type="compositionally biased region" description="Low complexity" evidence="1">
    <location>
        <begin position="121"/>
        <end position="139"/>
    </location>
</feature>
<evidence type="ECO:0000313" key="2">
    <source>
        <dbReference type="EMBL" id="CAD7225577.1"/>
    </source>
</evidence>
<dbReference type="EMBL" id="OB660606">
    <property type="protein sequence ID" value="CAD7225577.1"/>
    <property type="molecule type" value="Genomic_DNA"/>
</dbReference>